<dbReference type="SUPFAM" id="SSF90123">
    <property type="entry name" value="ABC transporter transmembrane region"/>
    <property type="match status" value="1"/>
</dbReference>
<keyword evidence="3" id="KW-0547">Nucleotide-binding</keyword>
<keyword evidence="4" id="KW-0067">ATP-binding</keyword>
<dbReference type="EMBL" id="BPVZ01000006">
    <property type="protein sequence ID" value="GKU93112.1"/>
    <property type="molecule type" value="Genomic_DNA"/>
</dbReference>
<evidence type="ECO:0000256" key="3">
    <source>
        <dbReference type="ARBA" id="ARBA00022741"/>
    </source>
</evidence>
<dbReference type="GO" id="GO:0140359">
    <property type="term" value="F:ABC-type transporter activity"/>
    <property type="evidence" value="ECO:0007669"/>
    <property type="project" value="InterPro"/>
</dbReference>
<reference evidence="9 10" key="1">
    <citation type="journal article" date="2021" name="Commun. Biol.">
        <title>The genome of Shorea leprosula (Dipterocarpaceae) highlights the ecological relevance of drought in aseasonal tropical rainforests.</title>
        <authorList>
            <person name="Ng K.K.S."/>
            <person name="Kobayashi M.J."/>
            <person name="Fawcett J.A."/>
            <person name="Hatakeyama M."/>
            <person name="Paape T."/>
            <person name="Ng C.H."/>
            <person name="Ang C.C."/>
            <person name="Tnah L.H."/>
            <person name="Lee C.T."/>
            <person name="Nishiyama T."/>
            <person name="Sese J."/>
            <person name="O'Brien M.J."/>
            <person name="Copetti D."/>
            <person name="Mohd Noor M.I."/>
            <person name="Ong R.C."/>
            <person name="Putra M."/>
            <person name="Sireger I.Z."/>
            <person name="Indrioko S."/>
            <person name="Kosugi Y."/>
            <person name="Izuno A."/>
            <person name="Isagi Y."/>
            <person name="Lee S.L."/>
            <person name="Shimizu K.K."/>
        </authorList>
    </citation>
    <scope>NUCLEOTIDE SEQUENCE [LARGE SCALE GENOMIC DNA]</scope>
    <source>
        <strain evidence="9">214</strain>
    </source>
</reference>
<name>A0AAV5HW67_9ROSI</name>
<dbReference type="AlphaFoldDB" id="A0AAV5HW67"/>
<proteinExistence type="predicted"/>
<dbReference type="PROSITE" id="PS50929">
    <property type="entry name" value="ABC_TM1F"/>
    <property type="match status" value="1"/>
</dbReference>
<keyword evidence="6 7" id="KW-0472">Membrane</keyword>
<evidence type="ECO:0000313" key="10">
    <source>
        <dbReference type="Proteomes" id="UP001054252"/>
    </source>
</evidence>
<feature type="domain" description="ABC transmembrane type-1" evidence="8">
    <location>
        <begin position="1"/>
        <end position="116"/>
    </location>
</feature>
<evidence type="ECO:0000256" key="7">
    <source>
        <dbReference type="SAM" id="Phobius"/>
    </source>
</evidence>
<evidence type="ECO:0000256" key="5">
    <source>
        <dbReference type="ARBA" id="ARBA00022989"/>
    </source>
</evidence>
<dbReference type="InterPro" id="IPR050173">
    <property type="entry name" value="ABC_transporter_C-like"/>
</dbReference>
<dbReference type="Gene3D" id="1.20.1560.10">
    <property type="entry name" value="ABC transporter type 1, transmembrane domain"/>
    <property type="match status" value="1"/>
</dbReference>
<evidence type="ECO:0000313" key="9">
    <source>
        <dbReference type="EMBL" id="GKU93112.1"/>
    </source>
</evidence>
<evidence type="ECO:0000256" key="6">
    <source>
        <dbReference type="ARBA" id="ARBA00023136"/>
    </source>
</evidence>
<evidence type="ECO:0000259" key="8">
    <source>
        <dbReference type="PROSITE" id="PS50929"/>
    </source>
</evidence>
<sequence>MLFFHSNPTGRVINRFSRDIDDIDCQVSNLVKTFLSEVWQLLSTFALIGIVSTTSLWTILPLLILFYATYLYYQSTSREIRCLDFITRSPVYAQFGESLNGLSTFRAYKAYDRMANINGKPWIIT</sequence>
<dbReference type="Pfam" id="PF00664">
    <property type="entry name" value="ABC_membrane"/>
    <property type="match status" value="1"/>
</dbReference>
<dbReference type="InterPro" id="IPR011527">
    <property type="entry name" value="ABC1_TM_dom"/>
</dbReference>
<accession>A0AAV5HW67</accession>
<dbReference type="GO" id="GO:0005524">
    <property type="term" value="F:ATP binding"/>
    <property type="evidence" value="ECO:0007669"/>
    <property type="project" value="UniProtKB-KW"/>
</dbReference>
<feature type="transmembrane region" description="Helical" evidence="7">
    <location>
        <begin position="45"/>
        <end position="73"/>
    </location>
</feature>
<comment type="caution">
    <text evidence="9">The sequence shown here is derived from an EMBL/GenBank/DDBJ whole genome shotgun (WGS) entry which is preliminary data.</text>
</comment>
<dbReference type="PANTHER" id="PTHR24223:SF375">
    <property type="entry name" value="ABC TRANSPORTER C FAMILY MEMBER 11-RELATED"/>
    <property type="match status" value="1"/>
</dbReference>
<dbReference type="InterPro" id="IPR036640">
    <property type="entry name" value="ABC1_TM_sf"/>
</dbReference>
<protein>
    <recommendedName>
        <fullName evidence="8">ABC transmembrane type-1 domain-containing protein</fullName>
    </recommendedName>
</protein>
<keyword evidence="5 7" id="KW-1133">Transmembrane helix</keyword>
<evidence type="ECO:0000256" key="4">
    <source>
        <dbReference type="ARBA" id="ARBA00022840"/>
    </source>
</evidence>
<evidence type="ECO:0000256" key="2">
    <source>
        <dbReference type="ARBA" id="ARBA00022692"/>
    </source>
</evidence>
<evidence type="ECO:0000256" key="1">
    <source>
        <dbReference type="ARBA" id="ARBA00022448"/>
    </source>
</evidence>
<dbReference type="PANTHER" id="PTHR24223">
    <property type="entry name" value="ATP-BINDING CASSETTE SUB-FAMILY C"/>
    <property type="match status" value="1"/>
</dbReference>
<dbReference type="GO" id="GO:0016020">
    <property type="term" value="C:membrane"/>
    <property type="evidence" value="ECO:0007669"/>
    <property type="project" value="InterPro"/>
</dbReference>
<keyword evidence="1" id="KW-0813">Transport</keyword>
<gene>
    <name evidence="9" type="ORF">SLEP1_g6740</name>
</gene>
<organism evidence="9 10">
    <name type="scientific">Rubroshorea leprosula</name>
    <dbReference type="NCBI Taxonomy" id="152421"/>
    <lineage>
        <taxon>Eukaryota</taxon>
        <taxon>Viridiplantae</taxon>
        <taxon>Streptophyta</taxon>
        <taxon>Embryophyta</taxon>
        <taxon>Tracheophyta</taxon>
        <taxon>Spermatophyta</taxon>
        <taxon>Magnoliopsida</taxon>
        <taxon>eudicotyledons</taxon>
        <taxon>Gunneridae</taxon>
        <taxon>Pentapetalae</taxon>
        <taxon>rosids</taxon>
        <taxon>malvids</taxon>
        <taxon>Malvales</taxon>
        <taxon>Dipterocarpaceae</taxon>
        <taxon>Rubroshorea</taxon>
    </lineage>
</organism>
<keyword evidence="2 7" id="KW-0812">Transmembrane</keyword>
<dbReference type="Proteomes" id="UP001054252">
    <property type="component" value="Unassembled WGS sequence"/>
</dbReference>
<keyword evidence="10" id="KW-1185">Reference proteome</keyword>